<evidence type="ECO:0000313" key="1">
    <source>
        <dbReference type="EnsemblMetazoa" id="PPA39060.1"/>
    </source>
</evidence>
<protein>
    <submittedName>
        <fullName evidence="1">G protein-coupled receptor</fullName>
    </submittedName>
</protein>
<accession>A0A8R1YTR2</accession>
<sequence length="145" mass="16550">MTWQYFVITLVPTDGYDKILFNISREAFDIDPNERYSIRRHLRSFAVKFSSKTLEMERKFYRVMLLQSILPVVIISIPIGIFIIPSIISANIGPSTLSMTFSVWLVPGTVFVVFVRGAKTNSSVQLKTRLHFPSPMINSDTSSTR</sequence>
<dbReference type="Pfam" id="PF10326">
    <property type="entry name" value="7TM_GPCR_Str"/>
    <property type="match status" value="1"/>
</dbReference>
<dbReference type="InterPro" id="IPR019428">
    <property type="entry name" value="7TM_GPCR_serpentine_rcpt_Str"/>
</dbReference>
<accession>A0A2A6CA37</accession>
<organism evidence="1 2">
    <name type="scientific">Pristionchus pacificus</name>
    <name type="common">Parasitic nematode worm</name>
    <dbReference type="NCBI Taxonomy" id="54126"/>
    <lineage>
        <taxon>Eukaryota</taxon>
        <taxon>Metazoa</taxon>
        <taxon>Ecdysozoa</taxon>
        <taxon>Nematoda</taxon>
        <taxon>Chromadorea</taxon>
        <taxon>Rhabditida</taxon>
        <taxon>Rhabditina</taxon>
        <taxon>Diplogasteromorpha</taxon>
        <taxon>Diplogasteroidea</taxon>
        <taxon>Neodiplogasteridae</taxon>
        <taxon>Pristionchus</taxon>
    </lineage>
</organism>
<evidence type="ECO:0000313" key="2">
    <source>
        <dbReference type="Proteomes" id="UP000005239"/>
    </source>
</evidence>
<proteinExistence type="predicted"/>
<keyword evidence="2" id="KW-1185">Reference proteome</keyword>
<dbReference type="EnsemblMetazoa" id="PPA39060.1">
    <property type="protein sequence ID" value="PPA39060.1"/>
    <property type="gene ID" value="WBGene00277429"/>
</dbReference>
<reference evidence="1" key="2">
    <citation type="submission" date="2022-06" db="UniProtKB">
        <authorList>
            <consortium name="EnsemblMetazoa"/>
        </authorList>
    </citation>
    <scope>IDENTIFICATION</scope>
    <source>
        <strain evidence="1">PS312</strain>
    </source>
</reference>
<dbReference type="Proteomes" id="UP000005239">
    <property type="component" value="Unassembled WGS sequence"/>
</dbReference>
<gene>
    <name evidence="1" type="primary">WBGene00277429</name>
</gene>
<name>A0A2A6CA37_PRIPA</name>
<dbReference type="AlphaFoldDB" id="A0A2A6CA37"/>
<reference evidence="2" key="1">
    <citation type="journal article" date="2008" name="Nat. Genet.">
        <title>The Pristionchus pacificus genome provides a unique perspective on nematode lifestyle and parasitism.</title>
        <authorList>
            <person name="Dieterich C."/>
            <person name="Clifton S.W."/>
            <person name="Schuster L.N."/>
            <person name="Chinwalla A."/>
            <person name="Delehaunty K."/>
            <person name="Dinkelacker I."/>
            <person name="Fulton L."/>
            <person name="Fulton R."/>
            <person name="Godfrey J."/>
            <person name="Minx P."/>
            <person name="Mitreva M."/>
            <person name="Roeseler W."/>
            <person name="Tian H."/>
            <person name="Witte H."/>
            <person name="Yang S.P."/>
            <person name="Wilson R.K."/>
            <person name="Sommer R.J."/>
        </authorList>
    </citation>
    <scope>NUCLEOTIDE SEQUENCE [LARGE SCALE GENOMIC DNA]</scope>
    <source>
        <strain evidence="2">PS312</strain>
    </source>
</reference>